<evidence type="ECO:0000256" key="12">
    <source>
        <dbReference type="SAM" id="MobiDB-lite"/>
    </source>
</evidence>
<evidence type="ECO:0000256" key="1">
    <source>
        <dbReference type="ARBA" id="ARBA00004123"/>
    </source>
</evidence>
<evidence type="ECO:0000256" key="7">
    <source>
        <dbReference type="ARBA" id="ARBA00059127"/>
    </source>
</evidence>
<keyword evidence="15" id="KW-1185">Reference proteome</keyword>
<comment type="function">
    <text evidence="7">Transcription factor that binds and transactivates the sequence 5'-TAATC[CA]-3' which is found upstream of several photoreceptor-specific genes, including the opsin genes. Acts synergistically with other transcription factors, such as NRL, RORB and RAX, to regulate photoreceptor cell-specific gene transcription. Essential for the maintenance of mammalian photoreceptors.</text>
</comment>
<dbReference type="FunFam" id="1.10.10.60:FF:000068">
    <property type="entry name" value="Orthodenticle homeobox 1"/>
    <property type="match status" value="1"/>
</dbReference>
<evidence type="ECO:0000256" key="6">
    <source>
        <dbReference type="ARBA" id="ARBA00023242"/>
    </source>
</evidence>
<evidence type="ECO:0000256" key="3">
    <source>
        <dbReference type="ARBA" id="ARBA00022902"/>
    </source>
</evidence>
<feature type="region of interest" description="Disordered" evidence="12">
    <location>
        <begin position="147"/>
        <end position="242"/>
    </location>
</feature>
<comment type="subunit">
    <text evidence="8">Interacts (via the homeobox) with NRL (via the leucine-zipper domain). Interacts with PDC, RAX2, RORB and SCA7.</text>
</comment>
<evidence type="ECO:0000256" key="4">
    <source>
        <dbReference type="ARBA" id="ARBA00023125"/>
    </source>
</evidence>
<comment type="subcellular location">
    <subcellularLocation>
        <location evidence="1 10 11">Nucleus</location>
    </subcellularLocation>
</comment>
<dbReference type="InParanoid" id="E4XK64"/>
<dbReference type="InterPro" id="IPR001356">
    <property type="entry name" value="HD"/>
</dbReference>
<dbReference type="GO" id="GO:0000978">
    <property type="term" value="F:RNA polymerase II cis-regulatory region sequence-specific DNA binding"/>
    <property type="evidence" value="ECO:0007669"/>
    <property type="project" value="TreeGrafter"/>
</dbReference>
<proteinExistence type="predicted"/>
<evidence type="ECO:0000313" key="15">
    <source>
        <dbReference type="Proteomes" id="UP000001307"/>
    </source>
</evidence>
<evidence type="ECO:0000256" key="2">
    <source>
        <dbReference type="ARBA" id="ARBA00022473"/>
    </source>
</evidence>
<dbReference type="AlphaFoldDB" id="E4XK64"/>
<feature type="DNA-binding region" description="Homeobox" evidence="10">
    <location>
        <begin position="95"/>
        <end position="154"/>
    </location>
</feature>
<keyword evidence="6 10" id="KW-0539">Nucleus</keyword>
<sequence>MDKIDPTLMSYLKGPYGTSGLPSITDVSLMQKALPGYGGTDGLGNYGGGIPTSDASGMAANYFNSFQLQQNKLPGMGLYGMPPFYGEFYGPPRKQRRERTTFTRAQLDILESLFHKTKYPDIFMREEVAMKIGLPESRVQVWFKNRRAKCRQQQQQKSSDSPSSSSTPIKKEDESSPTAKVNAVNGTSPSDSGRSSMSPGSGQAEASSSSDPNTSSNSLSTPLSLPSTKADPIPDQLDSVPNWATPETKIEAIDSQNNSLLPPVPSSLSLDQPNPAASQFFDSYGSMASMPTSEPSSVAANFYNQYNANMAQYQAQSMVQQPGLVPSPSVQQGATQAAAQAAAAQNSQQWKFQVL</sequence>
<reference evidence="14" key="1">
    <citation type="journal article" date="2010" name="Science">
        <title>Plasticity of animal genome architecture unmasked by rapid evolution of a pelagic tunicate.</title>
        <authorList>
            <person name="Denoeud F."/>
            <person name="Henriet S."/>
            <person name="Mungpakdee S."/>
            <person name="Aury J.M."/>
            <person name="Da Silva C."/>
            <person name="Brinkmann H."/>
            <person name="Mikhaleva J."/>
            <person name="Olsen L.C."/>
            <person name="Jubin C."/>
            <person name="Canestro C."/>
            <person name="Bouquet J.M."/>
            <person name="Danks G."/>
            <person name="Poulain J."/>
            <person name="Campsteijn C."/>
            <person name="Adamski M."/>
            <person name="Cross I."/>
            <person name="Yadetie F."/>
            <person name="Muffato M."/>
            <person name="Louis A."/>
            <person name="Butcher S."/>
            <person name="Tsagkogeorga G."/>
            <person name="Konrad A."/>
            <person name="Singh S."/>
            <person name="Jensen M.F."/>
            <person name="Cong E.H."/>
            <person name="Eikeseth-Otteraa H."/>
            <person name="Noel B."/>
            <person name="Anthouard V."/>
            <person name="Porcel B.M."/>
            <person name="Kachouri-Lafond R."/>
            <person name="Nishino A."/>
            <person name="Ugolini M."/>
            <person name="Chourrout P."/>
            <person name="Nishida H."/>
            <person name="Aasland R."/>
            <person name="Huzurbazar S."/>
            <person name="Westhof E."/>
            <person name="Delsuc F."/>
            <person name="Lehrach H."/>
            <person name="Reinhardt R."/>
            <person name="Weissenbach J."/>
            <person name="Roy S.W."/>
            <person name="Artiguenave F."/>
            <person name="Postlethwait J.H."/>
            <person name="Manak J.R."/>
            <person name="Thompson E.M."/>
            <person name="Jaillon O."/>
            <person name="Du Pasquier L."/>
            <person name="Boudinot P."/>
            <person name="Liberles D.A."/>
            <person name="Volff J.N."/>
            <person name="Philippe H."/>
            <person name="Lenhard B."/>
            <person name="Roest Crollius H."/>
            <person name="Wincker P."/>
            <person name="Chourrout D."/>
        </authorList>
    </citation>
    <scope>NUCLEOTIDE SEQUENCE [LARGE SCALE GENOMIC DNA]</scope>
</reference>
<keyword evidence="4 10" id="KW-0238">DNA-binding</keyword>
<feature type="domain" description="Homeobox" evidence="13">
    <location>
        <begin position="93"/>
        <end position="153"/>
    </location>
</feature>
<dbReference type="Proteomes" id="UP000001307">
    <property type="component" value="Unassembled WGS sequence"/>
</dbReference>
<dbReference type="GO" id="GO:0045944">
    <property type="term" value="P:positive regulation of transcription by RNA polymerase II"/>
    <property type="evidence" value="ECO:0007669"/>
    <property type="project" value="UniProtKB-ARBA"/>
</dbReference>
<evidence type="ECO:0000256" key="10">
    <source>
        <dbReference type="PROSITE-ProRule" id="PRU00108"/>
    </source>
</evidence>
<dbReference type="CDD" id="cd00086">
    <property type="entry name" value="homeodomain"/>
    <property type="match status" value="1"/>
</dbReference>
<dbReference type="GO" id="GO:0000981">
    <property type="term" value="F:DNA-binding transcription factor activity, RNA polymerase II-specific"/>
    <property type="evidence" value="ECO:0007669"/>
    <property type="project" value="InterPro"/>
</dbReference>
<gene>
    <name evidence="14" type="ORF">GSOID_T00013014001</name>
</gene>
<keyword evidence="2" id="KW-0217">Developmental protein</keyword>
<dbReference type="PANTHER" id="PTHR45793">
    <property type="entry name" value="HOMEOBOX PROTEIN"/>
    <property type="match status" value="1"/>
</dbReference>
<accession>E4XK64</accession>
<feature type="compositionally biased region" description="Low complexity" evidence="12">
    <location>
        <begin position="152"/>
        <end position="166"/>
    </location>
</feature>
<dbReference type="GO" id="GO:0007399">
    <property type="term" value="P:nervous system development"/>
    <property type="evidence" value="ECO:0007669"/>
    <property type="project" value="UniProtKB-KW"/>
</dbReference>
<dbReference type="Pfam" id="PF00046">
    <property type="entry name" value="Homeodomain"/>
    <property type="match status" value="1"/>
</dbReference>
<dbReference type="OrthoDB" id="6159439at2759"/>
<dbReference type="InterPro" id="IPR017970">
    <property type="entry name" value="Homeobox_CS"/>
</dbReference>
<dbReference type="GO" id="GO:0005634">
    <property type="term" value="C:nucleus"/>
    <property type="evidence" value="ECO:0007669"/>
    <property type="project" value="UniProtKB-SubCell"/>
</dbReference>
<evidence type="ECO:0000259" key="13">
    <source>
        <dbReference type="PROSITE" id="PS50071"/>
    </source>
</evidence>
<organism evidence="14">
    <name type="scientific">Oikopleura dioica</name>
    <name type="common">Tunicate</name>
    <dbReference type="NCBI Taxonomy" id="34765"/>
    <lineage>
        <taxon>Eukaryota</taxon>
        <taxon>Metazoa</taxon>
        <taxon>Chordata</taxon>
        <taxon>Tunicata</taxon>
        <taxon>Appendicularia</taxon>
        <taxon>Copelata</taxon>
        <taxon>Oikopleuridae</taxon>
        <taxon>Oikopleura</taxon>
    </lineage>
</organism>
<dbReference type="PROSITE" id="PS50071">
    <property type="entry name" value="HOMEOBOX_2"/>
    <property type="match status" value="1"/>
</dbReference>
<evidence type="ECO:0000313" key="14">
    <source>
        <dbReference type="EMBL" id="CBY24841.1"/>
    </source>
</evidence>
<feature type="compositionally biased region" description="Low complexity" evidence="12">
    <location>
        <begin position="186"/>
        <end position="228"/>
    </location>
</feature>
<dbReference type="EMBL" id="FN653063">
    <property type="protein sequence ID" value="CBY24841.1"/>
    <property type="molecule type" value="Genomic_DNA"/>
</dbReference>
<evidence type="ECO:0000256" key="5">
    <source>
        <dbReference type="ARBA" id="ARBA00023155"/>
    </source>
</evidence>
<name>E4XK64_OIKDI</name>
<dbReference type="InterPro" id="IPR009057">
    <property type="entry name" value="Homeodomain-like_sf"/>
</dbReference>
<dbReference type="SMART" id="SM00389">
    <property type="entry name" value="HOX"/>
    <property type="match status" value="1"/>
</dbReference>
<dbReference type="Gene3D" id="1.10.10.60">
    <property type="entry name" value="Homeodomain-like"/>
    <property type="match status" value="1"/>
</dbReference>
<dbReference type="SUPFAM" id="SSF46689">
    <property type="entry name" value="Homeodomain-like"/>
    <property type="match status" value="1"/>
</dbReference>
<evidence type="ECO:0000256" key="11">
    <source>
        <dbReference type="RuleBase" id="RU000682"/>
    </source>
</evidence>
<evidence type="ECO:0000256" key="9">
    <source>
        <dbReference type="ARBA" id="ARBA00070771"/>
    </source>
</evidence>
<keyword evidence="3" id="KW-0524">Neurogenesis</keyword>
<keyword evidence="5 10" id="KW-0371">Homeobox</keyword>
<dbReference type="PANTHER" id="PTHR45793:SF5">
    <property type="entry name" value="HOMEOTIC PROTEIN OCELLILESS"/>
    <property type="match status" value="1"/>
</dbReference>
<evidence type="ECO:0000256" key="8">
    <source>
        <dbReference type="ARBA" id="ARBA00063005"/>
    </source>
</evidence>
<dbReference type="PROSITE" id="PS00027">
    <property type="entry name" value="HOMEOBOX_1"/>
    <property type="match status" value="1"/>
</dbReference>
<protein>
    <recommendedName>
        <fullName evidence="9">Cone-rod homeobox protein</fullName>
    </recommendedName>
</protein>